<evidence type="ECO:0000256" key="3">
    <source>
        <dbReference type="PIRSR" id="PIRSR606225-1"/>
    </source>
</evidence>
<name>A8ZXZ8_DESOH</name>
<dbReference type="GO" id="GO:0000455">
    <property type="term" value="P:enzyme-directed rRNA pseudouridine synthesis"/>
    <property type="evidence" value="ECO:0007669"/>
    <property type="project" value="TreeGrafter"/>
</dbReference>
<keyword evidence="7" id="KW-0378">Hydrolase</keyword>
<dbReference type="KEGG" id="dol:Dole_2822"/>
<evidence type="ECO:0000256" key="5">
    <source>
        <dbReference type="RuleBase" id="RU362028"/>
    </source>
</evidence>
<keyword evidence="8" id="KW-1185">Reference proteome</keyword>
<reference evidence="7 8" key="1">
    <citation type="submission" date="2007-10" db="EMBL/GenBank/DDBJ databases">
        <title>Complete sequence of Desulfococcus oleovorans Hxd3.</title>
        <authorList>
            <consortium name="US DOE Joint Genome Institute"/>
            <person name="Copeland A."/>
            <person name="Lucas S."/>
            <person name="Lapidus A."/>
            <person name="Barry K."/>
            <person name="Glavina del Rio T."/>
            <person name="Dalin E."/>
            <person name="Tice H."/>
            <person name="Pitluck S."/>
            <person name="Kiss H."/>
            <person name="Brettin T."/>
            <person name="Bruce D."/>
            <person name="Detter J.C."/>
            <person name="Han C."/>
            <person name="Schmutz J."/>
            <person name="Larimer F."/>
            <person name="Land M."/>
            <person name="Hauser L."/>
            <person name="Kyrpides N."/>
            <person name="Kim E."/>
            <person name="Wawrik B."/>
            <person name="Richardson P."/>
        </authorList>
    </citation>
    <scope>NUCLEOTIDE SEQUENCE [LARGE SCALE GENOMIC DNA]</scope>
    <source>
        <strain evidence="8">DSM 6200 / JCM 39069 / Hxd3</strain>
    </source>
</reference>
<dbReference type="SUPFAM" id="SSF55120">
    <property type="entry name" value="Pseudouridine synthase"/>
    <property type="match status" value="1"/>
</dbReference>
<dbReference type="Gene3D" id="3.30.2350.10">
    <property type="entry name" value="Pseudouridine synthase"/>
    <property type="match status" value="1"/>
</dbReference>
<dbReference type="InterPro" id="IPR006145">
    <property type="entry name" value="PsdUridine_synth_RsuA/RluA"/>
</dbReference>
<dbReference type="InterPro" id="IPR006224">
    <property type="entry name" value="PsdUridine_synth_RluA-like_CS"/>
</dbReference>
<dbReference type="GO" id="GO:0003723">
    <property type="term" value="F:RNA binding"/>
    <property type="evidence" value="ECO:0007669"/>
    <property type="project" value="UniProtKB-KW"/>
</dbReference>
<feature type="domain" description="RNA-binding S4" evidence="6">
    <location>
        <begin position="18"/>
        <end position="81"/>
    </location>
</feature>
<dbReference type="InterPro" id="IPR006225">
    <property type="entry name" value="PsdUridine_synth_RluC/D"/>
</dbReference>
<dbReference type="PROSITE" id="PS50889">
    <property type="entry name" value="S4"/>
    <property type="match status" value="1"/>
</dbReference>
<organism evidence="7 8">
    <name type="scientific">Desulfosudis oleivorans (strain DSM 6200 / JCM 39069 / Hxd3)</name>
    <name type="common">Desulfococcus oleovorans</name>
    <dbReference type="NCBI Taxonomy" id="96561"/>
    <lineage>
        <taxon>Bacteria</taxon>
        <taxon>Pseudomonadati</taxon>
        <taxon>Thermodesulfobacteriota</taxon>
        <taxon>Desulfobacteria</taxon>
        <taxon>Desulfobacterales</taxon>
        <taxon>Desulfosudaceae</taxon>
        <taxon>Desulfosudis</taxon>
    </lineage>
</organism>
<dbReference type="SMART" id="SM00363">
    <property type="entry name" value="S4"/>
    <property type="match status" value="1"/>
</dbReference>
<dbReference type="Pfam" id="PF00849">
    <property type="entry name" value="PseudoU_synth_2"/>
    <property type="match status" value="1"/>
</dbReference>
<dbReference type="PROSITE" id="PS01129">
    <property type="entry name" value="PSI_RLU"/>
    <property type="match status" value="1"/>
</dbReference>
<dbReference type="eggNOG" id="COG0564">
    <property type="taxonomic scope" value="Bacteria"/>
</dbReference>
<comment type="function">
    <text evidence="5">Responsible for synthesis of pseudouridine from uracil.</text>
</comment>
<dbReference type="InterPro" id="IPR050188">
    <property type="entry name" value="RluA_PseudoU_synthase"/>
</dbReference>
<dbReference type="InterPro" id="IPR020103">
    <property type="entry name" value="PsdUridine_synth_cat_dom_sf"/>
</dbReference>
<dbReference type="EMBL" id="CP000859">
    <property type="protein sequence ID" value="ABW68625.1"/>
    <property type="molecule type" value="Genomic_DNA"/>
</dbReference>
<comment type="catalytic activity">
    <reaction evidence="5">
        <text>a uridine in RNA = a pseudouridine in RNA</text>
        <dbReference type="Rhea" id="RHEA:48348"/>
        <dbReference type="Rhea" id="RHEA-COMP:12068"/>
        <dbReference type="Rhea" id="RHEA-COMP:12069"/>
        <dbReference type="ChEBI" id="CHEBI:65314"/>
        <dbReference type="ChEBI" id="CHEBI:65315"/>
    </reaction>
</comment>
<comment type="similarity">
    <text evidence="1 5">Belongs to the pseudouridine synthase RluA family.</text>
</comment>
<dbReference type="SUPFAM" id="SSF55174">
    <property type="entry name" value="Alpha-L RNA-binding motif"/>
    <property type="match status" value="1"/>
</dbReference>
<evidence type="ECO:0000313" key="8">
    <source>
        <dbReference type="Proteomes" id="UP000008561"/>
    </source>
</evidence>
<dbReference type="NCBIfam" id="TIGR00005">
    <property type="entry name" value="rluA_subfam"/>
    <property type="match status" value="1"/>
</dbReference>
<dbReference type="GO" id="GO:0016798">
    <property type="term" value="F:hydrolase activity, acting on glycosyl bonds"/>
    <property type="evidence" value="ECO:0007669"/>
    <property type="project" value="UniProtKB-KW"/>
</dbReference>
<evidence type="ECO:0000313" key="7">
    <source>
        <dbReference type="EMBL" id="ABW68625.1"/>
    </source>
</evidence>
<dbReference type="HOGENOM" id="CLU_016902_4_4_7"/>
<proteinExistence type="inferred from homology"/>
<keyword evidence="4" id="KW-0694">RNA-binding</keyword>
<dbReference type="PANTHER" id="PTHR21600:SF44">
    <property type="entry name" value="RIBOSOMAL LARGE SUBUNIT PSEUDOURIDINE SYNTHASE D"/>
    <property type="match status" value="1"/>
</dbReference>
<evidence type="ECO:0000259" key="6">
    <source>
        <dbReference type="SMART" id="SM00363"/>
    </source>
</evidence>
<dbReference type="STRING" id="96561.Dole_2822"/>
<evidence type="ECO:0000256" key="2">
    <source>
        <dbReference type="ARBA" id="ARBA00023235"/>
    </source>
</evidence>
<gene>
    <name evidence="7" type="ordered locus">Dole_2822</name>
</gene>
<keyword evidence="2 5" id="KW-0413">Isomerase</keyword>
<dbReference type="Gene3D" id="3.10.290.10">
    <property type="entry name" value="RNA-binding S4 domain"/>
    <property type="match status" value="1"/>
</dbReference>
<sequence length="329" mass="36159">MPPDRDVALVTSAGHDGLRLDTLVAGQWDCSRHSAALLIKNGTILVDGRPQKPSYKVGVNQSITGRIPSQKPEKPGPEPAPLPLLFEDAFLLVVNKPPGLVVHPAPGHEGGTLVNRLLHHFPAIGTVGEPDRPGIVHRLDRNTSGALVVAKTAAAHQALSDMFKSRQVRKTYLALVYGQMKSTGGVVTLPIGRHSLERKKMSVSSPQARPAETRWKVRKAFVDASLLELEIHTGRTHQIRVHCTALQRPVVGDPTYPCKWTRKRQHFSSRASFELLNAAGRQMLHAWRLEFDHPVTGAPMCFTAPLFEDIKEMLHLLRAIDGTTAPKRA</sequence>
<dbReference type="AlphaFoldDB" id="A8ZXZ8"/>
<feature type="active site" evidence="3">
    <location>
        <position position="140"/>
    </location>
</feature>
<protein>
    <recommendedName>
        <fullName evidence="5">Pseudouridine synthase</fullName>
        <ecNumber evidence="5">5.4.99.-</ecNumber>
    </recommendedName>
</protein>
<dbReference type="PANTHER" id="PTHR21600">
    <property type="entry name" value="MITOCHONDRIAL RNA PSEUDOURIDINE SYNTHASE"/>
    <property type="match status" value="1"/>
</dbReference>
<keyword evidence="7" id="KW-0326">Glycosidase</keyword>
<dbReference type="GO" id="GO:0120159">
    <property type="term" value="F:rRNA pseudouridine synthase activity"/>
    <property type="evidence" value="ECO:0007669"/>
    <property type="project" value="UniProtKB-ARBA"/>
</dbReference>
<dbReference type="InterPro" id="IPR002942">
    <property type="entry name" value="S4_RNA-bd"/>
</dbReference>
<dbReference type="CDD" id="cd00165">
    <property type="entry name" value="S4"/>
    <property type="match status" value="1"/>
</dbReference>
<dbReference type="Proteomes" id="UP000008561">
    <property type="component" value="Chromosome"/>
</dbReference>
<dbReference type="CDD" id="cd02869">
    <property type="entry name" value="PseudoU_synth_RluA_like"/>
    <property type="match status" value="1"/>
</dbReference>
<dbReference type="EC" id="5.4.99.-" evidence="5"/>
<dbReference type="InterPro" id="IPR036986">
    <property type="entry name" value="S4_RNA-bd_sf"/>
</dbReference>
<evidence type="ECO:0000256" key="1">
    <source>
        <dbReference type="ARBA" id="ARBA00010876"/>
    </source>
</evidence>
<dbReference type="OrthoDB" id="128480at2"/>
<evidence type="ECO:0000256" key="4">
    <source>
        <dbReference type="PROSITE-ProRule" id="PRU00182"/>
    </source>
</evidence>
<accession>A8ZXZ8</accession>